<protein>
    <submittedName>
        <fullName evidence="2">FHA domain-containing protein</fullName>
    </submittedName>
</protein>
<proteinExistence type="predicted"/>
<comment type="caution">
    <text evidence="2">The sequence shown here is derived from an EMBL/GenBank/DDBJ whole genome shotgun (WGS) entry which is preliminary data.</text>
</comment>
<feature type="domain" description="FHA" evidence="1">
    <location>
        <begin position="19"/>
        <end position="68"/>
    </location>
</feature>
<dbReference type="PROSITE" id="PS50006">
    <property type="entry name" value="FHA_DOMAIN"/>
    <property type="match status" value="1"/>
</dbReference>
<reference evidence="2 3" key="1">
    <citation type="submission" date="2019-09" db="EMBL/GenBank/DDBJ databases">
        <title>Taxonomy of Antarctic Massilia spp.: description of Massilia rubra sp. nov., Massilia aquatica sp. nov., Massilia mucilaginosa sp. nov., Massilia frigida sp. nov. isolated from streams, lakes and regoliths.</title>
        <authorList>
            <person name="Holochova P."/>
            <person name="Sedlacek I."/>
            <person name="Kralova S."/>
            <person name="Maslanova I."/>
            <person name="Busse H.-J."/>
            <person name="Stankova E."/>
            <person name="Vrbovska V."/>
            <person name="Kovarovic V."/>
            <person name="Bartak M."/>
            <person name="Svec P."/>
            <person name="Pantucek R."/>
        </authorList>
    </citation>
    <scope>NUCLEOTIDE SEQUENCE [LARGE SCALE GENOMIC DNA]</scope>
    <source>
        <strain evidence="2 3">CCM 8692</strain>
    </source>
</reference>
<dbReference type="CDD" id="cd00060">
    <property type="entry name" value="FHA"/>
    <property type="match status" value="1"/>
</dbReference>
<evidence type="ECO:0000313" key="3">
    <source>
        <dbReference type="Proteomes" id="UP000785613"/>
    </source>
</evidence>
<name>A0ABX0LN60_9BURK</name>
<gene>
    <name evidence="2" type="ORF">F0185_07005</name>
</gene>
<evidence type="ECO:0000313" key="2">
    <source>
        <dbReference type="EMBL" id="NHZ33337.1"/>
    </source>
</evidence>
<dbReference type="Gene3D" id="2.60.200.20">
    <property type="match status" value="1"/>
</dbReference>
<keyword evidence="3" id="KW-1185">Reference proteome</keyword>
<dbReference type="RefSeq" id="WP_167222916.1">
    <property type="nucleotide sequence ID" value="NZ_VUYU01000004.1"/>
</dbReference>
<sequence>MATLQGQHTQECLHLRSLHVFGRNQNKVDTLVDSADVSQVHASIRWDGGNWLLCDHSRNGTYINGQAVGARAGHVLAPGDTIRFAGAARQWRVLDLDPPLPLLLPSDPAQPAIALTGLHLLPDQHSPEAAVYQDQHGQWLHEDADGCHLLNDGDTLCVNQQTWHYFACMPIEATAPLAVLRNTRGGVIKFTFTVSQNEEHVQLRLALGPSLADLGERSHHYALLILARQRVFDAQRGFDRYSQGWLGAGQLADMLRIDTKHLNMQLHRARHQISDAVGGDPMLVNFIERRRGELRFGNFAFEIRVGARLEAVFDPSRTHAQSATHASAAR</sequence>
<evidence type="ECO:0000259" key="1">
    <source>
        <dbReference type="PROSITE" id="PS50006"/>
    </source>
</evidence>
<dbReference type="InterPro" id="IPR050923">
    <property type="entry name" value="Cell_Proc_Reg/RNA_Proc"/>
</dbReference>
<dbReference type="Pfam" id="PF00498">
    <property type="entry name" value="FHA"/>
    <property type="match status" value="1"/>
</dbReference>
<dbReference type="InterPro" id="IPR000253">
    <property type="entry name" value="FHA_dom"/>
</dbReference>
<accession>A0ABX0LN60</accession>
<dbReference type="SMART" id="SM00240">
    <property type="entry name" value="FHA"/>
    <property type="match status" value="1"/>
</dbReference>
<organism evidence="2 3">
    <name type="scientific">Massilia rubra</name>
    <dbReference type="NCBI Taxonomy" id="2607910"/>
    <lineage>
        <taxon>Bacteria</taxon>
        <taxon>Pseudomonadati</taxon>
        <taxon>Pseudomonadota</taxon>
        <taxon>Betaproteobacteria</taxon>
        <taxon>Burkholderiales</taxon>
        <taxon>Oxalobacteraceae</taxon>
        <taxon>Telluria group</taxon>
        <taxon>Massilia</taxon>
    </lineage>
</organism>
<dbReference type="PANTHER" id="PTHR23308">
    <property type="entry name" value="NUCLEAR INHIBITOR OF PROTEIN PHOSPHATASE-1"/>
    <property type="match status" value="1"/>
</dbReference>
<dbReference type="EMBL" id="VUYU01000004">
    <property type="protein sequence ID" value="NHZ33337.1"/>
    <property type="molecule type" value="Genomic_DNA"/>
</dbReference>
<dbReference type="Proteomes" id="UP000785613">
    <property type="component" value="Unassembled WGS sequence"/>
</dbReference>
<dbReference type="InterPro" id="IPR008984">
    <property type="entry name" value="SMAD_FHA_dom_sf"/>
</dbReference>
<dbReference type="SUPFAM" id="SSF49879">
    <property type="entry name" value="SMAD/FHA domain"/>
    <property type="match status" value="1"/>
</dbReference>